<feature type="compositionally biased region" description="Polar residues" evidence="1">
    <location>
        <begin position="224"/>
        <end position="235"/>
    </location>
</feature>
<feature type="compositionally biased region" description="Acidic residues" evidence="1">
    <location>
        <begin position="293"/>
        <end position="305"/>
    </location>
</feature>
<accession>A0AAI9EEW8</accession>
<feature type="compositionally biased region" description="Basic and acidic residues" evidence="1">
    <location>
        <begin position="164"/>
        <end position="174"/>
    </location>
</feature>
<dbReference type="EMBL" id="CAVMBE010000097">
    <property type="protein sequence ID" value="CAK4033907.1"/>
    <property type="molecule type" value="Genomic_DNA"/>
</dbReference>
<keyword evidence="4" id="KW-1185">Reference proteome</keyword>
<comment type="caution">
    <text evidence="3">The sequence shown here is derived from an EMBL/GenBank/DDBJ whole genome shotgun (WGS) entry which is preliminary data.</text>
</comment>
<feature type="domain" description="BRCT" evidence="2">
    <location>
        <begin position="364"/>
        <end position="437"/>
    </location>
</feature>
<feature type="compositionally biased region" description="Low complexity" evidence="1">
    <location>
        <begin position="192"/>
        <end position="212"/>
    </location>
</feature>
<proteinExistence type="predicted"/>
<reference evidence="3" key="1">
    <citation type="submission" date="2023-11" db="EMBL/GenBank/DDBJ databases">
        <authorList>
            <person name="Alioto T."/>
            <person name="Alioto T."/>
            <person name="Gomez Garrido J."/>
        </authorList>
    </citation>
    <scope>NUCLEOTIDE SEQUENCE</scope>
</reference>
<gene>
    <name evidence="3" type="ORF">LECACI_7A009065</name>
</gene>
<evidence type="ECO:0000256" key="1">
    <source>
        <dbReference type="SAM" id="MobiDB-lite"/>
    </source>
</evidence>
<evidence type="ECO:0000313" key="3">
    <source>
        <dbReference type="EMBL" id="CAK4033907.1"/>
    </source>
</evidence>
<organism evidence="3 4">
    <name type="scientific">Lecanosticta acicola</name>
    <dbReference type="NCBI Taxonomy" id="111012"/>
    <lineage>
        <taxon>Eukaryota</taxon>
        <taxon>Fungi</taxon>
        <taxon>Dikarya</taxon>
        <taxon>Ascomycota</taxon>
        <taxon>Pezizomycotina</taxon>
        <taxon>Dothideomycetes</taxon>
        <taxon>Dothideomycetidae</taxon>
        <taxon>Mycosphaerellales</taxon>
        <taxon>Mycosphaerellaceae</taxon>
        <taxon>Lecanosticta</taxon>
    </lineage>
</organism>
<evidence type="ECO:0000313" key="4">
    <source>
        <dbReference type="Proteomes" id="UP001296104"/>
    </source>
</evidence>
<dbReference type="Proteomes" id="UP001296104">
    <property type="component" value="Unassembled WGS sequence"/>
</dbReference>
<dbReference type="Gene3D" id="3.40.50.10190">
    <property type="entry name" value="BRCT domain"/>
    <property type="match status" value="1"/>
</dbReference>
<name>A0AAI9EEW8_9PEZI</name>
<evidence type="ECO:0000259" key="2">
    <source>
        <dbReference type="PROSITE" id="PS50172"/>
    </source>
</evidence>
<feature type="compositionally biased region" description="Basic and acidic residues" evidence="1">
    <location>
        <begin position="237"/>
        <end position="248"/>
    </location>
</feature>
<dbReference type="InterPro" id="IPR036420">
    <property type="entry name" value="BRCT_dom_sf"/>
</dbReference>
<feature type="region of interest" description="Disordered" evidence="1">
    <location>
        <begin position="145"/>
        <end position="337"/>
    </location>
</feature>
<dbReference type="PROSITE" id="PS50172">
    <property type="entry name" value="BRCT"/>
    <property type="match status" value="1"/>
</dbReference>
<protein>
    <recommendedName>
        <fullName evidence="2">BRCT domain-containing protein</fullName>
    </recommendedName>
</protein>
<sequence>MSVSTEIILRISYSTRTEPVEHTLHPAATTQLYFDRDQGLIELRAETDANRLANDIAGKLEARNQVLVFETYARGVVVEPEGRSAARFEADCSVPGRRFVVNLRSGDTVCLGSFGTSFAVLLKTAHPTPAQTDLPETLTTDLLTQPSTQHSTMPPALSEEDGLREEVTVRHEVGPDDETEDESGSVADDPAESISPESPEVPSTSDAAGPGEVAEEAAIRSLQAAESKQFESSIQRPKREAAKRRNAEDTYQVQVDEPLAKRTRHQATSSPAKNRPEESAGETVTPGQATDFVADDEPGVSEDEIVVAQRNVKPWSSSPQHRKPPTPRSTPTSARSQGAAFLNAKKPTVLISGFELDRARAKWLQKQGVTIEGKQIPGKRASFLCVVREDKRQEPEKLPTTIKVLSALNAKKLIVSEAWISDSKKQNELQDPSDYMVANGRDRNRSSLFSGLTMFFTEKASLSGFEGIKTLITDAGVTRIETGTLSKGTSLTPKNRVIFLAEKGDDEGTELVKRLGSNDRVYERSLLTQSILRGELDLDSDEFKIS</sequence>
<dbReference type="SUPFAM" id="SSF52113">
    <property type="entry name" value="BRCT domain"/>
    <property type="match status" value="1"/>
</dbReference>
<dbReference type="AlphaFoldDB" id="A0AAI9EEW8"/>
<dbReference type="InterPro" id="IPR001357">
    <property type="entry name" value="BRCT_dom"/>
</dbReference>